<dbReference type="PANTHER" id="PTHR38435:SF1">
    <property type="entry name" value="DUF871 DOMAIN-CONTAINING PROTEIN"/>
    <property type="match status" value="1"/>
</dbReference>
<organism evidence="3 4">
    <name type="scientific">Lacticaseibacillus paracasei NRIC 0644</name>
    <dbReference type="NCBI Taxonomy" id="1435038"/>
    <lineage>
        <taxon>Bacteria</taxon>
        <taxon>Bacillati</taxon>
        <taxon>Bacillota</taxon>
        <taxon>Bacilli</taxon>
        <taxon>Lactobacillales</taxon>
        <taxon>Lactobacillaceae</taxon>
        <taxon>Lacticaseibacillus</taxon>
    </lineage>
</organism>
<protein>
    <submittedName>
        <fullName evidence="3">Outer surface protein</fullName>
    </submittedName>
</protein>
<feature type="domain" description="6-phospho-N-acetylmuramidase N-terminal" evidence="2">
    <location>
        <begin position="4"/>
        <end position="237"/>
    </location>
</feature>
<proteinExistence type="predicted"/>
<dbReference type="Gene3D" id="2.40.100.10">
    <property type="entry name" value="Cyclophilin-like"/>
    <property type="match status" value="1"/>
</dbReference>
<dbReference type="InterPro" id="IPR043894">
    <property type="entry name" value="MupG_C"/>
</dbReference>
<feature type="domain" description="6-phospho-N-acetylmuramidase C-terminal" evidence="1">
    <location>
        <begin position="248"/>
        <end position="362"/>
    </location>
</feature>
<name>A0A0C9NVQ1_LACPA</name>
<reference evidence="4" key="1">
    <citation type="submission" date="2014-05" db="EMBL/GenBank/DDBJ databases">
        <title>Whole genome sequencing of Lactobacillus casei NRIC0644.</title>
        <authorList>
            <person name="Atarashi H."/>
            <person name="Yoshida Y."/>
            <person name="Fujimura S."/>
            <person name="Tanaka N."/>
            <person name="Shiwa Y."/>
            <person name="Yoshikawa H."/>
            <person name="Okada S."/>
            <person name="Nakagawa J."/>
        </authorList>
    </citation>
    <scope>NUCLEOTIDE SEQUENCE [LARGE SCALE GENOMIC DNA]</scope>
    <source>
        <strain evidence="4">NRIC0644</strain>
    </source>
</reference>
<accession>A0A0C9NVQ1</accession>
<dbReference type="Proteomes" id="UP000032552">
    <property type="component" value="Unassembled WGS sequence"/>
</dbReference>
<dbReference type="PANTHER" id="PTHR38435">
    <property type="match status" value="1"/>
</dbReference>
<dbReference type="AlphaFoldDB" id="A0A0C9NVQ1"/>
<dbReference type="Pfam" id="PF05913">
    <property type="entry name" value="MupG_C"/>
    <property type="match status" value="1"/>
</dbReference>
<dbReference type="SUPFAM" id="SSF51445">
    <property type="entry name" value="(Trans)glycosidases"/>
    <property type="match status" value="1"/>
</dbReference>
<gene>
    <name evidence="3" type="ORF">LC0644_0624</name>
</gene>
<dbReference type="InterPro" id="IPR029000">
    <property type="entry name" value="Cyclophilin-like_dom_sf"/>
</dbReference>
<dbReference type="InterPro" id="IPR043797">
    <property type="entry name" value="MupG_N"/>
</dbReference>
<dbReference type="Gene3D" id="3.20.20.70">
    <property type="entry name" value="Aldolase class I"/>
    <property type="match status" value="1"/>
</dbReference>
<dbReference type="InterPro" id="IPR008589">
    <property type="entry name" value="MupG"/>
</dbReference>
<evidence type="ECO:0000259" key="1">
    <source>
        <dbReference type="Pfam" id="PF05913"/>
    </source>
</evidence>
<evidence type="ECO:0000259" key="2">
    <source>
        <dbReference type="Pfam" id="PF19200"/>
    </source>
</evidence>
<sequence length="366" mass="40814">MGQIGISLYPEQTTVAKATAYLEMAHQLGYRRLFTSLLQLSGEKGRDQLAIFKAVVAKATQLGFKTIVDIAPPLFSELEIDYHDLSFFHELGVWGLRLDEGFTGQEEALMTHNQYGLKIEINMSAGTNYVDAIMPFGPRLDNLLGCHNFYPQQYTGLGDERFVAYSQKFRHYGIRTAAFVTAPSADHGPWPISEGLPTLESDRDRAIASQVHHLRLTEVIDDVLIGNAMASEADLHAAALAFFCPYPALRVHPTAAISELETKIAFSEAHLYRGDASDYLVRDTQPRIRYAGQAIPAHDATGTLHRGDVVVVNETYARYAGELQIVLRELANDGRRNKIGQLTDSDLDLLPLLKPWRTFMLKHVKS</sequence>
<dbReference type="SUPFAM" id="SSF50891">
    <property type="entry name" value="Cyclophilin-like"/>
    <property type="match status" value="1"/>
</dbReference>
<comment type="caution">
    <text evidence="3">The sequence shown here is derived from an EMBL/GenBank/DDBJ whole genome shotgun (WGS) entry which is preliminary data.</text>
</comment>
<dbReference type="Pfam" id="PF19200">
    <property type="entry name" value="MupG_N"/>
    <property type="match status" value="1"/>
</dbReference>
<dbReference type="InterPro" id="IPR013785">
    <property type="entry name" value="Aldolase_TIM"/>
</dbReference>
<evidence type="ECO:0000313" key="3">
    <source>
        <dbReference type="EMBL" id="GAN36035.1"/>
    </source>
</evidence>
<dbReference type="InterPro" id="IPR017853">
    <property type="entry name" value="GH"/>
</dbReference>
<dbReference type="EMBL" id="BAYM01000039">
    <property type="protein sequence ID" value="GAN36035.1"/>
    <property type="molecule type" value="Genomic_DNA"/>
</dbReference>
<evidence type="ECO:0000313" key="4">
    <source>
        <dbReference type="Proteomes" id="UP000032552"/>
    </source>
</evidence>
<dbReference type="RefSeq" id="WP_003591383.1">
    <property type="nucleotide sequence ID" value="NZ_BAYM01000039.1"/>
</dbReference>